<protein>
    <recommendedName>
        <fullName evidence="1">Fungal-type protein kinase domain-containing protein</fullName>
    </recommendedName>
</protein>
<dbReference type="PANTHER" id="PTHR38248">
    <property type="entry name" value="FUNK1 6"/>
    <property type="match status" value="1"/>
</dbReference>
<dbReference type="InterPro" id="IPR011009">
    <property type="entry name" value="Kinase-like_dom_sf"/>
</dbReference>
<dbReference type="AlphaFoldDB" id="A0A8H4QX51"/>
<evidence type="ECO:0000313" key="3">
    <source>
        <dbReference type="Proteomes" id="UP000521872"/>
    </source>
</evidence>
<dbReference type="InterPro" id="IPR040976">
    <property type="entry name" value="Pkinase_fungal"/>
</dbReference>
<keyword evidence="3" id="KW-1185">Reference proteome</keyword>
<dbReference type="Proteomes" id="UP000521872">
    <property type="component" value="Unassembled WGS sequence"/>
</dbReference>
<sequence>MSSRLYFWERRQPYDGRLQNTVISDLDRQTHMCSRGDFMDKILGKFDVNYRDIMNSLKESGAYRSGHWKGLSMVPKGEEIRYNVSLAKSCNAITGHQVVVEAANNLGGNGCVNGIWMHRSDLLTESTGMEEYANMREHASRSYAECGATPSGGPSKGKLGCQLEPDLSNERLEPDTPSSSKEELKLFKVQWLRTIIPVEVAPGNDIEKVHILQLGMYLRSILREQQDRRFALGLLFVDDKLFLFYCDRSGLLCTISDPIYIHKDPLELIQVISSFALMSPSKLGWDTTMKLVTSKIACPRYSFDSEIPLDPLPHDADDINWQITLGTSVYRTVECIYKPKDEVMIGKATLVWKAVCVEEVTVELPHAQQDKFVTIKQTWVPIQEGVLNEFDLYKIGYDDYEELISHHVVQEGTNTVVDFRRGLAGSKESDIKNYFSEAPFEFPPEITVVSWLWKEDSFDTTPRAQCRLVMPFQYQTVHNFGSLRELLTAFFEAICGKRPCIFIHTSELINQLSVPDYEKLHNRGICHRNVCPRNIIVDPASGKGRLISLDYAEYDKRYKPKTIAEIVHDDARKLLSMAFMFQEDLPRNLVIEDELTWALVSSPNVQDSDTAFEMLVNLRKDRIAELEKAGKPIHFSPTFGFADLGLPISAQTLVPPNFQPWSGINFIRTGAMSFMSHDLIWDFLKQEIVYSAIHDMDSFLQTLVHICLTREGPRGRTIKDLHDNRDTYSALRLRQSDDVENAVRQLFTDDPRDTRERKKYFLESQEERDRICDLFNVYFLPLKPLIDTWARILDRVFNRRRPEESTLYTFYPIQAVKDAISETIEKLISPAIQSSSSRLPGT</sequence>
<accession>A0A8H4QX51</accession>
<organism evidence="2 3">
    <name type="scientific">Agrocybe pediades</name>
    <dbReference type="NCBI Taxonomy" id="84607"/>
    <lineage>
        <taxon>Eukaryota</taxon>
        <taxon>Fungi</taxon>
        <taxon>Dikarya</taxon>
        <taxon>Basidiomycota</taxon>
        <taxon>Agaricomycotina</taxon>
        <taxon>Agaricomycetes</taxon>
        <taxon>Agaricomycetidae</taxon>
        <taxon>Agaricales</taxon>
        <taxon>Agaricineae</taxon>
        <taxon>Strophariaceae</taxon>
        <taxon>Agrocybe</taxon>
    </lineage>
</organism>
<dbReference type="SUPFAM" id="SSF56112">
    <property type="entry name" value="Protein kinase-like (PK-like)"/>
    <property type="match status" value="1"/>
</dbReference>
<evidence type="ECO:0000259" key="1">
    <source>
        <dbReference type="Pfam" id="PF17667"/>
    </source>
</evidence>
<dbReference type="EMBL" id="JAACJL010000030">
    <property type="protein sequence ID" value="KAF4617932.1"/>
    <property type="molecule type" value="Genomic_DNA"/>
</dbReference>
<evidence type="ECO:0000313" key="2">
    <source>
        <dbReference type="EMBL" id="KAF4617932.1"/>
    </source>
</evidence>
<feature type="domain" description="Fungal-type protein kinase" evidence="1">
    <location>
        <begin position="186"/>
        <end position="553"/>
    </location>
</feature>
<reference evidence="2 3" key="1">
    <citation type="submission" date="2019-12" db="EMBL/GenBank/DDBJ databases">
        <authorList>
            <person name="Floudas D."/>
            <person name="Bentzer J."/>
            <person name="Ahren D."/>
            <person name="Johansson T."/>
            <person name="Persson P."/>
            <person name="Tunlid A."/>
        </authorList>
    </citation>
    <scope>NUCLEOTIDE SEQUENCE [LARGE SCALE GENOMIC DNA]</scope>
    <source>
        <strain evidence="2 3">CBS 102.39</strain>
    </source>
</reference>
<name>A0A8H4QX51_9AGAR</name>
<dbReference type="PANTHER" id="PTHR38248:SF2">
    <property type="entry name" value="FUNK1 11"/>
    <property type="match status" value="1"/>
</dbReference>
<comment type="caution">
    <text evidence="2">The sequence shown here is derived from an EMBL/GenBank/DDBJ whole genome shotgun (WGS) entry which is preliminary data.</text>
</comment>
<proteinExistence type="predicted"/>
<dbReference type="Pfam" id="PF17667">
    <property type="entry name" value="Pkinase_fungal"/>
    <property type="match status" value="1"/>
</dbReference>
<gene>
    <name evidence="2" type="ORF">D9613_005651</name>
</gene>